<dbReference type="PANTHER" id="PTHR43384:SF11">
    <property type="entry name" value="SEPTUM SITE DETERMINING PROTEIN"/>
    <property type="match status" value="1"/>
</dbReference>
<dbReference type="RefSeq" id="WP_092537036.1">
    <property type="nucleotide sequence ID" value="NZ_FOWW01000016.1"/>
</dbReference>
<proteinExistence type="predicted"/>
<protein>
    <submittedName>
        <fullName evidence="2">Helicase/secretion neighborhood CpaE-like protein</fullName>
    </submittedName>
</protein>
<dbReference type="InterPro" id="IPR027417">
    <property type="entry name" value="P-loop_NTPase"/>
</dbReference>
<keyword evidence="3" id="KW-1185">Reference proteome</keyword>
<gene>
    <name evidence="2" type="ORF">SAMN05421810_11610</name>
</gene>
<keyword evidence="2" id="KW-0378">Hydrolase</keyword>
<reference evidence="3" key="1">
    <citation type="submission" date="2016-10" db="EMBL/GenBank/DDBJ databases">
        <authorList>
            <person name="Varghese N."/>
            <person name="Submissions S."/>
        </authorList>
    </citation>
    <scope>NUCLEOTIDE SEQUENCE [LARGE SCALE GENOMIC DNA]</scope>
    <source>
        <strain evidence="3">CGMCC 4.5579</strain>
    </source>
</reference>
<dbReference type="AlphaFoldDB" id="A0A1I6AYH2"/>
<dbReference type="InterPro" id="IPR050625">
    <property type="entry name" value="ParA/MinD_ATPase"/>
</dbReference>
<keyword evidence="2" id="KW-0547">Nucleotide-binding</keyword>
<dbReference type="GO" id="GO:0005829">
    <property type="term" value="C:cytosol"/>
    <property type="evidence" value="ECO:0007669"/>
    <property type="project" value="TreeGrafter"/>
</dbReference>
<dbReference type="SUPFAM" id="SSF52540">
    <property type="entry name" value="P-loop containing nucleoside triphosphate hydrolases"/>
    <property type="match status" value="1"/>
</dbReference>
<keyword evidence="2" id="KW-0067">ATP-binding</keyword>
<dbReference type="OrthoDB" id="3252838at2"/>
<dbReference type="InterPro" id="IPR022521">
    <property type="entry name" value="Rv3660c"/>
</dbReference>
<dbReference type="GO" id="GO:0005524">
    <property type="term" value="F:ATP binding"/>
    <property type="evidence" value="ECO:0007669"/>
    <property type="project" value="TreeGrafter"/>
</dbReference>
<keyword evidence="2" id="KW-0347">Helicase</keyword>
<dbReference type="Pfam" id="PF26563">
    <property type="entry name" value="Rv3660c_N"/>
    <property type="match status" value="1"/>
</dbReference>
<dbReference type="InterPro" id="IPR059050">
    <property type="entry name" value="Rv3660c_N"/>
</dbReference>
<organism evidence="2 3">
    <name type="scientific">Amycolatopsis arida</name>
    <dbReference type="NCBI Taxonomy" id="587909"/>
    <lineage>
        <taxon>Bacteria</taxon>
        <taxon>Bacillati</taxon>
        <taxon>Actinomycetota</taxon>
        <taxon>Actinomycetes</taxon>
        <taxon>Pseudonocardiales</taxon>
        <taxon>Pseudonocardiaceae</taxon>
        <taxon>Amycolatopsis</taxon>
    </lineage>
</organism>
<dbReference type="GO" id="GO:0051782">
    <property type="term" value="P:negative regulation of cell division"/>
    <property type="evidence" value="ECO:0007669"/>
    <property type="project" value="TreeGrafter"/>
</dbReference>
<accession>A0A1I6AYH2</accession>
<evidence type="ECO:0000313" key="3">
    <source>
        <dbReference type="Proteomes" id="UP000198727"/>
    </source>
</evidence>
<dbReference type="GO" id="GO:0016887">
    <property type="term" value="F:ATP hydrolysis activity"/>
    <property type="evidence" value="ECO:0007669"/>
    <property type="project" value="TreeGrafter"/>
</dbReference>
<dbReference type="GO" id="GO:0009898">
    <property type="term" value="C:cytoplasmic side of plasma membrane"/>
    <property type="evidence" value="ECO:0007669"/>
    <property type="project" value="TreeGrafter"/>
</dbReference>
<dbReference type="Gene3D" id="3.40.50.300">
    <property type="entry name" value="P-loop containing nucleotide triphosphate hydrolases"/>
    <property type="match status" value="1"/>
</dbReference>
<evidence type="ECO:0000259" key="1">
    <source>
        <dbReference type="Pfam" id="PF26563"/>
    </source>
</evidence>
<dbReference type="NCBIfam" id="TIGR03815">
    <property type="entry name" value="CpaE_hom_Actino"/>
    <property type="match status" value="1"/>
</dbReference>
<name>A0A1I6AYH2_9PSEU</name>
<dbReference type="PANTHER" id="PTHR43384">
    <property type="entry name" value="SEPTUM SITE-DETERMINING PROTEIN MIND HOMOLOG, CHLOROPLASTIC-RELATED"/>
    <property type="match status" value="1"/>
</dbReference>
<dbReference type="EMBL" id="FOWW01000016">
    <property type="protein sequence ID" value="SFQ73744.1"/>
    <property type="molecule type" value="Genomic_DNA"/>
</dbReference>
<feature type="domain" description="Rv3660c-like CheY-like N-terminal" evidence="1">
    <location>
        <begin position="9"/>
        <end position="113"/>
    </location>
</feature>
<evidence type="ECO:0000313" key="2">
    <source>
        <dbReference type="EMBL" id="SFQ73744.1"/>
    </source>
</evidence>
<dbReference type="STRING" id="587909.SAMN05421810_11610"/>
<sequence>MAPSRPLVVVHDETLLDEVLRVAAAVGCEPERVPDHVAAGARWTTAPLVVIDEDVLREGDPPPRARGVLLVCKGSLGTPGWQRALRSRVERVVVLPDDEAELVSAFADVLDGPPRAPGRVAAVLGGRGGAGASVFAAAMAVTHCRSGGDSLLVDCDSLGGGIDLLLGAEAAVGLRWPQLRLGGGRIALAALRKVLPTQRHGPGSLAMVSCDRGGAGPTAAAVASVVDAGRRAGHVVVCDVARHLDPAGAEAVGRADLVVLMVPAEVRACVAARRVLMLLHERSANVRLVVREPGPDGLVAEEVAERLEIPLLARLRSRRGVPPALERGLPNARRGSLADAATVALGALHHPKEVAPV</sequence>
<dbReference type="Proteomes" id="UP000198727">
    <property type="component" value="Unassembled WGS sequence"/>
</dbReference>
<dbReference type="GO" id="GO:0004386">
    <property type="term" value="F:helicase activity"/>
    <property type="evidence" value="ECO:0007669"/>
    <property type="project" value="UniProtKB-KW"/>
</dbReference>